<gene>
    <name evidence="2" type="ORF">SAMN04487960_10586</name>
</gene>
<reference evidence="2 3" key="1">
    <citation type="submission" date="2016-10" db="EMBL/GenBank/DDBJ databases">
        <authorList>
            <person name="de Groot N.N."/>
        </authorList>
    </citation>
    <scope>NUCLEOTIDE SEQUENCE [LARGE SCALE GENOMIC DNA]</scope>
    <source>
        <strain evidence="2 3">CGMCC 1.7059</strain>
    </source>
</reference>
<dbReference type="EMBL" id="FNNE01000005">
    <property type="protein sequence ID" value="SDW93441.1"/>
    <property type="molecule type" value="Genomic_DNA"/>
</dbReference>
<dbReference type="InterPro" id="IPR045630">
    <property type="entry name" value="DUF6316"/>
</dbReference>
<proteinExistence type="predicted"/>
<evidence type="ECO:0000313" key="3">
    <source>
        <dbReference type="Proteomes" id="UP000199675"/>
    </source>
</evidence>
<sequence length="64" mass="7440">MDVRHGEESRSWFRSSRFVCVNGQYFYQTREGSTEGPFDSAKEAEMDLLLYLRHAEDCVFQGVA</sequence>
<name>A0A1H2XKL1_9GAMM</name>
<protein>
    <recommendedName>
        <fullName evidence="1">DUF6316 domain-containing protein</fullName>
    </recommendedName>
</protein>
<feature type="domain" description="DUF6316" evidence="1">
    <location>
        <begin position="4"/>
        <end position="55"/>
    </location>
</feature>
<dbReference type="OrthoDB" id="6199386at2"/>
<dbReference type="RefSeq" id="WP_091812758.1">
    <property type="nucleotide sequence ID" value="NZ_FNNE01000005.1"/>
</dbReference>
<evidence type="ECO:0000259" key="1">
    <source>
        <dbReference type="Pfam" id="PF19837"/>
    </source>
</evidence>
<accession>A0A1H2XKL1</accession>
<dbReference type="AlphaFoldDB" id="A0A1H2XKL1"/>
<evidence type="ECO:0000313" key="2">
    <source>
        <dbReference type="EMBL" id="SDW93441.1"/>
    </source>
</evidence>
<dbReference type="Pfam" id="PF19837">
    <property type="entry name" value="DUF6316"/>
    <property type="match status" value="1"/>
</dbReference>
<dbReference type="Proteomes" id="UP000199675">
    <property type="component" value="Unassembled WGS sequence"/>
</dbReference>
<keyword evidence="3" id="KW-1185">Reference proteome</keyword>
<organism evidence="2 3">
    <name type="scientific">Marinobacter mobilis</name>
    <dbReference type="NCBI Taxonomy" id="488533"/>
    <lineage>
        <taxon>Bacteria</taxon>
        <taxon>Pseudomonadati</taxon>
        <taxon>Pseudomonadota</taxon>
        <taxon>Gammaproteobacteria</taxon>
        <taxon>Pseudomonadales</taxon>
        <taxon>Marinobacteraceae</taxon>
        <taxon>Marinobacter</taxon>
    </lineage>
</organism>